<organism evidence="1 2">
    <name type="scientific">Pseudomonas savastanoi pv. glycinea str. race 4</name>
    <dbReference type="NCBI Taxonomy" id="875330"/>
    <lineage>
        <taxon>Bacteria</taxon>
        <taxon>Pseudomonadati</taxon>
        <taxon>Pseudomonadota</taxon>
        <taxon>Gammaproteobacteria</taxon>
        <taxon>Pseudomonadales</taxon>
        <taxon>Pseudomonadaceae</taxon>
        <taxon>Pseudomonas</taxon>
    </lineage>
</organism>
<reference evidence="1 2" key="1">
    <citation type="journal article" date="2011" name="PLoS Pathog.">
        <title>Dynamic evolution of pathogenicity revealed by sequencing and comparative genomics of 19 Pseudomonas syringae isolates.</title>
        <authorList>
            <person name="Baltrus D.A."/>
            <person name="Nishimura M.T."/>
            <person name="Romanchuk A."/>
            <person name="Chang J.H."/>
            <person name="Mukhtar M.S."/>
            <person name="Cherkis K."/>
            <person name="Roach J."/>
            <person name="Grant S.R."/>
            <person name="Jones C.D."/>
            <person name="Dangl J.L."/>
        </authorList>
    </citation>
    <scope>NUCLEOTIDE SEQUENCE [LARGE SCALE GENOMIC DNA]</scope>
    <source>
        <strain evidence="2">race 4</strain>
    </source>
</reference>
<evidence type="ECO:0000313" key="2">
    <source>
        <dbReference type="Proteomes" id="UP000005466"/>
    </source>
</evidence>
<name>F3C9W0_PSESG</name>
<comment type="caution">
    <text evidence="1">The sequence shown here is derived from an EMBL/GenBank/DDBJ whole genome shotgun (WGS) entry which is preliminary data.</text>
</comment>
<accession>F3C9W0</accession>
<dbReference type="Proteomes" id="UP000005466">
    <property type="component" value="Unassembled WGS sequence"/>
</dbReference>
<dbReference type="AlphaFoldDB" id="F3C9W0"/>
<dbReference type="HOGENOM" id="CLU_2928218_0_0_6"/>
<protein>
    <submittedName>
        <fullName evidence="1">Uncharacterized protein</fullName>
    </submittedName>
</protein>
<dbReference type="EMBL" id="ADWY01001133">
    <property type="protein sequence ID" value="EGH16052.1"/>
    <property type="molecule type" value="Genomic_DNA"/>
</dbReference>
<gene>
    <name evidence="1" type="ORF">Pgy4_23463</name>
</gene>
<feature type="non-terminal residue" evidence="1">
    <location>
        <position position="61"/>
    </location>
</feature>
<evidence type="ECO:0000313" key="1">
    <source>
        <dbReference type="EMBL" id="EGH16052.1"/>
    </source>
</evidence>
<sequence length="61" mass="6647">MVSLNVLLNYWGTTNKQLAGHLQQLPERINADNQQISLLDKALSDLADATLQDTAGVVARV</sequence>
<proteinExistence type="predicted"/>